<feature type="transmembrane region" description="Helical" evidence="2">
    <location>
        <begin position="69"/>
        <end position="89"/>
    </location>
</feature>
<organism evidence="3 4">
    <name type="scientific">Paenibacillus oleatilyticus</name>
    <dbReference type="NCBI Taxonomy" id="2594886"/>
    <lineage>
        <taxon>Bacteria</taxon>
        <taxon>Bacillati</taxon>
        <taxon>Bacillota</taxon>
        <taxon>Bacilli</taxon>
        <taxon>Bacillales</taxon>
        <taxon>Paenibacillaceae</taxon>
        <taxon>Paenibacillus</taxon>
    </lineage>
</organism>
<evidence type="ECO:0000313" key="3">
    <source>
        <dbReference type="EMBL" id="MFB0846475.1"/>
    </source>
</evidence>
<keyword evidence="4" id="KW-1185">Reference proteome</keyword>
<feature type="region of interest" description="Disordered" evidence="1">
    <location>
        <begin position="23"/>
        <end position="43"/>
    </location>
</feature>
<dbReference type="EMBL" id="JBHDLN010000022">
    <property type="protein sequence ID" value="MFB0846475.1"/>
    <property type="molecule type" value="Genomic_DNA"/>
</dbReference>
<evidence type="ECO:0000256" key="2">
    <source>
        <dbReference type="SAM" id="Phobius"/>
    </source>
</evidence>
<comment type="caution">
    <text evidence="3">The sequence shown here is derived from an EMBL/GenBank/DDBJ whole genome shotgun (WGS) entry which is preliminary data.</text>
</comment>
<protein>
    <submittedName>
        <fullName evidence="3">Uncharacterized protein</fullName>
    </submittedName>
</protein>
<evidence type="ECO:0000313" key="4">
    <source>
        <dbReference type="Proteomes" id="UP001575622"/>
    </source>
</evidence>
<dbReference type="RefSeq" id="WP_373956432.1">
    <property type="nucleotide sequence ID" value="NZ_JBHDLN010000022.1"/>
</dbReference>
<name>A0ABV4VA03_9BACL</name>
<gene>
    <name evidence="3" type="ORF">ACEU3E_30190</name>
</gene>
<proteinExistence type="predicted"/>
<evidence type="ECO:0000256" key="1">
    <source>
        <dbReference type="SAM" id="MobiDB-lite"/>
    </source>
</evidence>
<keyword evidence="2" id="KW-0472">Membrane</keyword>
<dbReference type="Proteomes" id="UP001575622">
    <property type="component" value="Unassembled WGS sequence"/>
</dbReference>
<sequence length="96" mass="11107">MKPPEEREPREMTYRIGWKRGTIVPNGQRSPAAASGHPTDMSVIGESRMQRWNRSYLWRKAPSPGHRTLQVAVFAMPVLLFALFLWMAYELAQHAR</sequence>
<keyword evidence="2" id="KW-0812">Transmembrane</keyword>
<accession>A0ABV4VA03</accession>
<keyword evidence="2" id="KW-1133">Transmembrane helix</keyword>
<reference evidence="3 4" key="1">
    <citation type="submission" date="2024-09" db="EMBL/GenBank/DDBJ databases">
        <authorList>
            <person name="Makale K.P.P."/>
            <person name="Makhzoum A."/>
            <person name="Rantong G."/>
            <person name="Rahube T.O."/>
        </authorList>
    </citation>
    <scope>NUCLEOTIDE SEQUENCE [LARGE SCALE GENOMIC DNA]</scope>
    <source>
        <strain evidence="3 4">KM_D13</strain>
    </source>
</reference>